<gene>
    <name evidence="2" type="ORF">NX782_05245</name>
</gene>
<dbReference type="EMBL" id="JANUGX010000004">
    <property type="protein sequence ID" value="MCS0588603.1"/>
    <property type="molecule type" value="Genomic_DNA"/>
</dbReference>
<feature type="coiled-coil region" evidence="1">
    <location>
        <begin position="48"/>
        <end position="82"/>
    </location>
</feature>
<organism evidence="2 3">
    <name type="scientific">Massilia norwichensis</name>
    <dbReference type="NCBI Taxonomy" id="1442366"/>
    <lineage>
        <taxon>Bacteria</taxon>
        <taxon>Pseudomonadati</taxon>
        <taxon>Pseudomonadota</taxon>
        <taxon>Betaproteobacteria</taxon>
        <taxon>Burkholderiales</taxon>
        <taxon>Oxalobacteraceae</taxon>
        <taxon>Telluria group</taxon>
        <taxon>Massilia</taxon>
    </lineage>
</organism>
<evidence type="ECO:0000313" key="3">
    <source>
        <dbReference type="Proteomes" id="UP001205560"/>
    </source>
</evidence>
<comment type="caution">
    <text evidence="2">The sequence shown here is derived from an EMBL/GenBank/DDBJ whole genome shotgun (WGS) entry which is preliminary data.</text>
</comment>
<keyword evidence="1" id="KW-0175">Coiled coil</keyword>
<proteinExistence type="predicted"/>
<dbReference type="RefSeq" id="WP_258844359.1">
    <property type="nucleotide sequence ID" value="NZ_JANUGX010000004.1"/>
</dbReference>
<evidence type="ECO:0000313" key="2">
    <source>
        <dbReference type="EMBL" id="MCS0588603.1"/>
    </source>
</evidence>
<keyword evidence="3" id="KW-1185">Reference proteome</keyword>
<name>A0ABT2A349_9BURK</name>
<sequence length="228" mass="25717">MHFEVPKAKTFKEFGGEYLMIVISILTALALEQGFEALHHRHLAHEAAQKMNAELRSTVAEVDKALENNEKKRQQLHQVRDQLGAGLRAKTSDAELMKRYGQEWAEMMRLDLDTPTLHREAWEAAVANQSVTWLPREKLENYAGAYGAIRDTSNFAYNGALIVLDMPRLMDTFSNAQMGTANPQDIYRLVSRMAAAYDNLDDNLKSLNKVLKKVIDENDDAHVAKSGS</sequence>
<evidence type="ECO:0000256" key="1">
    <source>
        <dbReference type="SAM" id="Coils"/>
    </source>
</evidence>
<protein>
    <submittedName>
        <fullName evidence="2">Uncharacterized protein</fullName>
    </submittedName>
</protein>
<dbReference type="Proteomes" id="UP001205560">
    <property type="component" value="Unassembled WGS sequence"/>
</dbReference>
<reference evidence="2 3" key="1">
    <citation type="submission" date="2022-08" db="EMBL/GenBank/DDBJ databases">
        <title>Reclassification of Massilia species as members of the genera Telluria, Duganella, Pseudoduganella, Mokoshia gen. nov. and Zemynaea gen. nov. using orthogonal and non-orthogonal genome-based approaches.</title>
        <authorList>
            <person name="Bowman J.P."/>
        </authorList>
    </citation>
    <scope>NUCLEOTIDE SEQUENCE [LARGE SCALE GENOMIC DNA]</scope>
    <source>
        <strain evidence="2 3">LMG 28164</strain>
    </source>
</reference>
<accession>A0ABT2A349</accession>